<dbReference type="SUPFAM" id="SSF51905">
    <property type="entry name" value="FAD/NAD(P)-binding domain"/>
    <property type="match status" value="1"/>
</dbReference>
<sequence>MFTEATLPDQLQANAGDPLRILIVGAGIGGTTAAQLLRTRGLHPVLIDRVSSFDDAGYMLALMPMVDAAIDALGVRDAYVEASTPVDRYRVLNHHGAQIREDSLGELLRDYGDYRGISRGALLDVLTEAGAPVTVGTTVRSLNDGDASAHVRFDTPDGAAEATFDAVIIADGIHSHTRRFTPGGTGLNETITGWGGWVVWADADDDIDLGEEMWGDGFFVGSYPVAGAIGAFIGGPGGDTAVGPQAFVDSIRAHLTSRTSRLDHVLDSVSAADEPFYWVLDDVRTQQWASGRTVLLGDAAAGFLPTAGIGAGMAIESAWVLCGTIADATSASVRVALSAYEAEQRPRVESAQANSRQLAGLMFRRSTLLAHARNLAMRMMTIEAALGPIKKLLQKPARIPEVTEAVD</sequence>
<feature type="domain" description="FAD-binding" evidence="1">
    <location>
        <begin position="21"/>
        <end position="353"/>
    </location>
</feature>
<dbReference type="InterPro" id="IPR036188">
    <property type="entry name" value="FAD/NAD-bd_sf"/>
</dbReference>
<dbReference type="PANTHER" id="PTHR46865">
    <property type="entry name" value="OXIDOREDUCTASE-RELATED"/>
    <property type="match status" value="1"/>
</dbReference>
<keyword evidence="2" id="KW-0503">Monooxygenase</keyword>
<dbReference type="InterPro" id="IPR051704">
    <property type="entry name" value="FAD_aromatic-hydroxylase"/>
</dbReference>
<name>A0ABX6YNF2_9MICO</name>
<reference evidence="2 3" key="1">
    <citation type="submission" date="2020-12" db="EMBL/GenBank/DDBJ databases">
        <title>Microbacterium sp. HY060.</title>
        <authorList>
            <person name="Zhou J."/>
        </authorList>
    </citation>
    <scope>NUCLEOTIDE SEQUENCE [LARGE SCALE GENOMIC DNA]</scope>
    <source>
        <strain evidence="2 3">HY60</strain>
    </source>
</reference>
<evidence type="ECO:0000313" key="2">
    <source>
        <dbReference type="EMBL" id="QPZ40210.1"/>
    </source>
</evidence>
<keyword evidence="2" id="KW-0560">Oxidoreductase</keyword>
<dbReference type="InterPro" id="IPR002938">
    <property type="entry name" value="FAD-bd"/>
</dbReference>
<dbReference type="Pfam" id="PF01494">
    <property type="entry name" value="FAD_binding_3"/>
    <property type="match status" value="1"/>
</dbReference>
<evidence type="ECO:0000259" key="1">
    <source>
        <dbReference type="Pfam" id="PF01494"/>
    </source>
</evidence>
<dbReference type="PRINTS" id="PR00420">
    <property type="entry name" value="RNGMNOXGNASE"/>
</dbReference>
<accession>A0ABX6YNF2</accession>
<evidence type="ECO:0000313" key="3">
    <source>
        <dbReference type="Proteomes" id="UP000662814"/>
    </source>
</evidence>
<dbReference type="Proteomes" id="UP000662814">
    <property type="component" value="Chromosome"/>
</dbReference>
<organism evidence="2 3">
    <name type="scientific">Paramicrobacterium chengjingii</name>
    <dbReference type="NCBI Taxonomy" id="2769067"/>
    <lineage>
        <taxon>Bacteria</taxon>
        <taxon>Bacillati</taxon>
        <taxon>Actinomycetota</taxon>
        <taxon>Actinomycetes</taxon>
        <taxon>Micrococcales</taxon>
        <taxon>Microbacteriaceae</taxon>
        <taxon>Paramicrobacterium</taxon>
    </lineage>
</organism>
<dbReference type="PANTHER" id="PTHR46865:SF8">
    <property type="entry name" value="POSSIBLE OXIDOREDUCTASE"/>
    <property type="match status" value="1"/>
</dbReference>
<protein>
    <submittedName>
        <fullName evidence="2">FAD-dependent monooxygenase</fullName>
    </submittedName>
</protein>
<gene>
    <name evidence="2" type="ORF">HCR76_06040</name>
</gene>
<dbReference type="EMBL" id="CP061169">
    <property type="protein sequence ID" value="QPZ40210.1"/>
    <property type="molecule type" value="Genomic_DNA"/>
</dbReference>
<dbReference type="GO" id="GO:0004497">
    <property type="term" value="F:monooxygenase activity"/>
    <property type="evidence" value="ECO:0007669"/>
    <property type="project" value="UniProtKB-KW"/>
</dbReference>
<proteinExistence type="predicted"/>
<keyword evidence="3" id="KW-1185">Reference proteome</keyword>
<dbReference type="Gene3D" id="3.50.50.60">
    <property type="entry name" value="FAD/NAD(P)-binding domain"/>
    <property type="match status" value="1"/>
</dbReference>